<evidence type="ECO:0000313" key="1">
    <source>
        <dbReference type="EMBL" id="SOJ57970.1"/>
    </source>
</evidence>
<dbReference type="InterPro" id="IPR053143">
    <property type="entry name" value="Arylsulfate_ST"/>
</dbReference>
<protein>
    <recommendedName>
        <fullName evidence="3">ArsR family transcriptional regulator</fullName>
    </recommendedName>
</protein>
<dbReference type="Pfam" id="PF14269">
    <property type="entry name" value="Arylsulfotran_2"/>
    <property type="match status" value="1"/>
</dbReference>
<dbReference type="InterPro" id="IPR006311">
    <property type="entry name" value="TAT_signal"/>
</dbReference>
<keyword evidence="2" id="KW-1185">Reference proteome</keyword>
<dbReference type="AlphaFoldDB" id="A0A7Z7IRN5"/>
<dbReference type="EMBL" id="OCTY01000002">
    <property type="protein sequence ID" value="SOJ57970.1"/>
    <property type="molecule type" value="Genomic_DNA"/>
</dbReference>
<dbReference type="InterPro" id="IPR039535">
    <property type="entry name" value="ASST-like"/>
</dbReference>
<dbReference type="RefSeq" id="WP_186245313.1">
    <property type="nucleotide sequence ID" value="NZ_OCTY01000002.1"/>
</dbReference>
<dbReference type="Proteomes" id="UP000554965">
    <property type="component" value="Unassembled WGS sequence"/>
</dbReference>
<gene>
    <name evidence="1" type="ORF">MSIMFB_05452</name>
</gene>
<organism evidence="1 2">
    <name type="scientific">Mycobacterium simulans</name>
    <dbReference type="NCBI Taxonomy" id="627089"/>
    <lineage>
        <taxon>Bacteria</taxon>
        <taxon>Bacillati</taxon>
        <taxon>Actinomycetota</taxon>
        <taxon>Actinomycetes</taxon>
        <taxon>Mycobacteriales</taxon>
        <taxon>Mycobacteriaceae</taxon>
        <taxon>Mycobacterium</taxon>
    </lineage>
</organism>
<proteinExistence type="predicted"/>
<evidence type="ECO:0000313" key="2">
    <source>
        <dbReference type="Proteomes" id="UP000554965"/>
    </source>
</evidence>
<dbReference type="PANTHER" id="PTHR35340:SF5">
    <property type="entry name" value="ASST-DOMAIN-CONTAINING PROTEIN"/>
    <property type="match status" value="1"/>
</dbReference>
<sequence>MASQFGLSRRRFGIAAGAFVTAGAAGGVAGCGSRDNKPATQTSGASPAASATEVSAQSLGYSVNVNKPGAPGYIFFVSGMTAANPGTASRPAILVVADRTGKVVWQRQTPAGQSAGNLRVQSYQGKPVLTWWQGLKQGSHGLGASYIADAHYNVISTLTPGGDLASDVHEFRLPPDGHALITSYQEVTTDLTAIGGPRDGKIYNCIASVVDVASKKTLFQWDALSHVPVTDSPEKYTAGKVLDPYHMNAISQDPAGNLVISMRALSTVFNVDSRTGAINWQLGGKHSTFELGDGVDFAYQHDTEMPDANTVTLFDNHFEGDSGQTSGGSVQTSLKWIHLDFAARRATLIRAQTHPDKLSTGAMGNLQQLPDGNTFSSWGTALHIAEFTASGEMVYDATLTGGTYRAFLNDWAGDPIEPPQLIFTDDAAHAVWNGATAVRRWRLLHGPESNAMTTLSTVDWAGYDTPIPLTGSKDGYYQLQGLDAAGTVINQSAPITR</sequence>
<dbReference type="PANTHER" id="PTHR35340">
    <property type="entry name" value="PQQ ENZYME REPEAT PROTEIN-RELATED"/>
    <property type="match status" value="1"/>
</dbReference>
<accession>A0A7Z7IRN5</accession>
<comment type="caution">
    <text evidence="1">The sequence shown here is derived from an EMBL/GenBank/DDBJ whole genome shotgun (WGS) entry which is preliminary data.</text>
</comment>
<name>A0A7Z7IRN5_9MYCO</name>
<dbReference type="PROSITE" id="PS51318">
    <property type="entry name" value="TAT"/>
    <property type="match status" value="1"/>
</dbReference>
<reference evidence="1 2" key="1">
    <citation type="submission" date="2017-10" db="EMBL/GenBank/DDBJ databases">
        <authorList>
            <consortium name="Urmite Genomes"/>
        </authorList>
    </citation>
    <scope>NUCLEOTIDE SEQUENCE [LARGE SCALE GENOMIC DNA]</scope>
    <source>
        <strain evidence="1 2">FB-527</strain>
    </source>
</reference>
<evidence type="ECO:0008006" key="3">
    <source>
        <dbReference type="Google" id="ProtNLM"/>
    </source>
</evidence>